<dbReference type="Pfam" id="PF20434">
    <property type="entry name" value="BD-FAE"/>
    <property type="match status" value="1"/>
</dbReference>
<dbReference type="EMBL" id="AMGV01000001">
    <property type="protein sequence ID" value="KEF63429.1"/>
    <property type="molecule type" value="Genomic_DNA"/>
</dbReference>
<sequence>MDELLTLGRAIPMVIGKTSEIYGELLSKNNKENILATAHDRETHSYGSHPRQQLDLYEPSLSAGPGPRPLIIFLYGGGFINGEKVLSRIPGGLVYTNLAYYFVEKHGFETIIPDYRLNGNGGQFPSGGEDIAGVLEWVGKRYAGKQKKQIYLFGNSAGGVHTATWLLEGSFRSTREPLVTINGNVELAGIIIMGALMDFVGAPPPLASVLQDHYGKNYEEKSPLMLLKKVGSAKDLAEKWPRLLILNSELDPPDIIQSTTDFLSGLRTHDLAVDHFVIQGHNHISPPLALGTGIAREEEWGETLVAWCKECR</sequence>
<keyword evidence="4" id="KW-1185">Reference proteome</keyword>
<dbReference type="VEuPathDB" id="FungiDB:A1O9_01407"/>
<keyword evidence="1" id="KW-0378">Hydrolase</keyword>
<dbReference type="SUPFAM" id="SSF53474">
    <property type="entry name" value="alpha/beta-Hydrolases"/>
    <property type="match status" value="1"/>
</dbReference>
<feature type="domain" description="BD-FAE-like" evidence="2">
    <location>
        <begin position="54"/>
        <end position="261"/>
    </location>
</feature>
<dbReference type="InterPro" id="IPR049492">
    <property type="entry name" value="BD-FAE-like_dom"/>
</dbReference>
<dbReference type="InterPro" id="IPR029058">
    <property type="entry name" value="AB_hydrolase_fold"/>
</dbReference>
<evidence type="ECO:0000313" key="4">
    <source>
        <dbReference type="Proteomes" id="UP000027920"/>
    </source>
</evidence>
<organism evidence="3 4">
    <name type="scientific">Exophiala aquamarina CBS 119918</name>
    <dbReference type="NCBI Taxonomy" id="1182545"/>
    <lineage>
        <taxon>Eukaryota</taxon>
        <taxon>Fungi</taxon>
        <taxon>Dikarya</taxon>
        <taxon>Ascomycota</taxon>
        <taxon>Pezizomycotina</taxon>
        <taxon>Eurotiomycetes</taxon>
        <taxon>Chaetothyriomycetidae</taxon>
        <taxon>Chaetothyriales</taxon>
        <taxon>Herpotrichiellaceae</taxon>
        <taxon>Exophiala</taxon>
    </lineage>
</organism>
<dbReference type="InterPro" id="IPR050300">
    <property type="entry name" value="GDXG_lipolytic_enzyme"/>
</dbReference>
<accession>A0A072PTK1</accession>
<dbReference type="GeneID" id="25276353"/>
<name>A0A072PTK1_9EURO</name>
<dbReference type="Proteomes" id="UP000027920">
    <property type="component" value="Unassembled WGS sequence"/>
</dbReference>
<dbReference type="Gene3D" id="3.40.50.1820">
    <property type="entry name" value="alpha/beta hydrolase"/>
    <property type="match status" value="1"/>
</dbReference>
<dbReference type="GO" id="GO:0016787">
    <property type="term" value="F:hydrolase activity"/>
    <property type="evidence" value="ECO:0007669"/>
    <property type="project" value="UniProtKB-KW"/>
</dbReference>
<dbReference type="HOGENOM" id="CLU_012494_8_1_1"/>
<reference evidence="3 4" key="1">
    <citation type="submission" date="2013-03" db="EMBL/GenBank/DDBJ databases">
        <title>The Genome Sequence of Exophiala aquamarina CBS 119918.</title>
        <authorList>
            <consortium name="The Broad Institute Genomics Platform"/>
            <person name="Cuomo C."/>
            <person name="de Hoog S."/>
            <person name="Gorbushina A."/>
            <person name="Walker B."/>
            <person name="Young S.K."/>
            <person name="Zeng Q."/>
            <person name="Gargeya S."/>
            <person name="Fitzgerald M."/>
            <person name="Haas B."/>
            <person name="Abouelleil A."/>
            <person name="Allen A.W."/>
            <person name="Alvarado L."/>
            <person name="Arachchi H.M."/>
            <person name="Berlin A.M."/>
            <person name="Chapman S.B."/>
            <person name="Gainer-Dewar J."/>
            <person name="Goldberg J."/>
            <person name="Griggs A."/>
            <person name="Gujja S."/>
            <person name="Hansen M."/>
            <person name="Howarth C."/>
            <person name="Imamovic A."/>
            <person name="Ireland A."/>
            <person name="Larimer J."/>
            <person name="McCowan C."/>
            <person name="Murphy C."/>
            <person name="Pearson M."/>
            <person name="Poon T.W."/>
            <person name="Priest M."/>
            <person name="Roberts A."/>
            <person name="Saif S."/>
            <person name="Shea T."/>
            <person name="Sisk P."/>
            <person name="Sykes S."/>
            <person name="Wortman J."/>
            <person name="Nusbaum C."/>
            <person name="Birren B."/>
        </authorList>
    </citation>
    <scope>NUCLEOTIDE SEQUENCE [LARGE SCALE GENOMIC DNA]</scope>
    <source>
        <strain evidence="3 4">CBS 119918</strain>
    </source>
</reference>
<protein>
    <recommendedName>
        <fullName evidence="2">BD-FAE-like domain-containing protein</fullName>
    </recommendedName>
</protein>
<dbReference type="RefSeq" id="XP_013266019.1">
    <property type="nucleotide sequence ID" value="XM_013410565.1"/>
</dbReference>
<proteinExistence type="predicted"/>
<comment type="caution">
    <text evidence="3">The sequence shown here is derived from an EMBL/GenBank/DDBJ whole genome shotgun (WGS) entry which is preliminary data.</text>
</comment>
<dbReference type="PANTHER" id="PTHR48081">
    <property type="entry name" value="AB HYDROLASE SUPERFAMILY PROTEIN C4A8.06C"/>
    <property type="match status" value="1"/>
</dbReference>
<evidence type="ECO:0000313" key="3">
    <source>
        <dbReference type="EMBL" id="KEF63429.1"/>
    </source>
</evidence>
<evidence type="ECO:0000256" key="1">
    <source>
        <dbReference type="ARBA" id="ARBA00022801"/>
    </source>
</evidence>
<dbReference type="OrthoDB" id="433474at2759"/>
<evidence type="ECO:0000259" key="2">
    <source>
        <dbReference type="Pfam" id="PF20434"/>
    </source>
</evidence>
<dbReference type="PANTHER" id="PTHR48081:SF33">
    <property type="entry name" value="KYNURENINE FORMAMIDASE"/>
    <property type="match status" value="1"/>
</dbReference>
<dbReference type="AlphaFoldDB" id="A0A072PTK1"/>
<gene>
    <name evidence="3" type="ORF">A1O9_01407</name>
</gene>